<feature type="non-terminal residue" evidence="1">
    <location>
        <position position="1"/>
    </location>
</feature>
<accession>A0A6A4KJM7</accession>
<sequence length="142" mass="15386">MVVDGEMVTGSAVVDFTTILLVNSATSAMLLCHQVLFYLKCQDYTSDKGSAWSKRLASEELVRYWDNKRLNVGLNVYPSSDQIAVSGGNQTGMYPPLSNPSGSSATAPNLPVNLQFPHVATTAMVQYSDEYSASRCRVAVDP</sequence>
<organism evidence="1">
    <name type="scientific">Rhododendron williamsianum</name>
    <dbReference type="NCBI Taxonomy" id="262921"/>
    <lineage>
        <taxon>Eukaryota</taxon>
        <taxon>Viridiplantae</taxon>
        <taxon>Streptophyta</taxon>
        <taxon>Embryophyta</taxon>
        <taxon>Tracheophyta</taxon>
        <taxon>Spermatophyta</taxon>
        <taxon>Magnoliopsida</taxon>
        <taxon>eudicotyledons</taxon>
        <taxon>Gunneridae</taxon>
        <taxon>Pentapetalae</taxon>
        <taxon>asterids</taxon>
        <taxon>Ericales</taxon>
        <taxon>Ericaceae</taxon>
        <taxon>Ericoideae</taxon>
        <taxon>Rhodoreae</taxon>
        <taxon>Rhododendron</taxon>
    </lineage>
</organism>
<evidence type="ECO:0000313" key="1">
    <source>
        <dbReference type="EMBL" id="KAE9446100.1"/>
    </source>
</evidence>
<reference evidence="1" key="1">
    <citation type="journal article" date="2019" name="Genome Biol. Evol.">
        <title>The Rhododendron genome and chromosomal organization provide insight into shared whole-genome duplications across the heath family (Ericaceae).</title>
        <authorList>
            <person name="Soza V.L."/>
            <person name="Lindsley D."/>
            <person name="Waalkes A."/>
            <person name="Ramage E."/>
            <person name="Patwardhan R.P."/>
            <person name="Burton J.N."/>
            <person name="Adey A."/>
            <person name="Kumar A."/>
            <person name="Qiu R."/>
            <person name="Shendure J."/>
            <person name="Hall B."/>
        </authorList>
    </citation>
    <scope>NUCLEOTIDE SEQUENCE</scope>
    <source>
        <strain evidence="1">RSF 1966-606</strain>
    </source>
</reference>
<proteinExistence type="predicted"/>
<gene>
    <name evidence="1" type="ORF">C3L33_22036</name>
</gene>
<dbReference type="AlphaFoldDB" id="A0A6A4KJM7"/>
<protein>
    <submittedName>
        <fullName evidence="1">Uncharacterized protein</fullName>
    </submittedName>
</protein>
<name>A0A6A4KJM7_9ERIC</name>
<dbReference type="EMBL" id="QEFC01003985">
    <property type="protein sequence ID" value="KAE9446100.1"/>
    <property type="molecule type" value="Genomic_DNA"/>
</dbReference>
<dbReference type="OrthoDB" id="1735046at2759"/>
<comment type="caution">
    <text evidence="1">The sequence shown here is derived from an EMBL/GenBank/DDBJ whole genome shotgun (WGS) entry which is preliminary data.</text>
</comment>